<keyword evidence="4" id="KW-1185">Reference proteome</keyword>
<organism evidence="2 3">
    <name type="scientific">Actinoplanes lobatus</name>
    <dbReference type="NCBI Taxonomy" id="113568"/>
    <lineage>
        <taxon>Bacteria</taxon>
        <taxon>Bacillati</taxon>
        <taxon>Actinomycetota</taxon>
        <taxon>Actinomycetes</taxon>
        <taxon>Micromonosporales</taxon>
        <taxon>Micromonosporaceae</taxon>
        <taxon>Actinoplanes</taxon>
    </lineage>
</organism>
<dbReference type="EMBL" id="BOMP01000167">
    <property type="protein sequence ID" value="GIE45593.1"/>
    <property type="molecule type" value="Genomic_DNA"/>
</dbReference>
<evidence type="ECO:0000313" key="1">
    <source>
        <dbReference type="EMBL" id="GIE45593.1"/>
    </source>
</evidence>
<dbReference type="RefSeq" id="WP_203832889.1">
    <property type="nucleotide sequence ID" value="NZ_BOMP01000167.1"/>
</dbReference>
<dbReference type="AlphaFoldDB" id="A0A7W7HKS2"/>
<sequence>MTTEEPVPTTDAAGGPAAEISDDQLVAMLVDRARGNDLKLTGEGGLL</sequence>
<evidence type="ECO:0000313" key="2">
    <source>
        <dbReference type="EMBL" id="MBB4752361.1"/>
    </source>
</evidence>
<proteinExistence type="predicted"/>
<dbReference type="Proteomes" id="UP000590511">
    <property type="component" value="Unassembled WGS sequence"/>
</dbReference>
<gene>
    <name evidence="1" type="ORF">Alo02nite_84910</name>
    <name evidence="2" type="ORF">BJ964_006522</name>
</gene>
<comment type="caution">
    <text evidence="2">The sequence shown here is derived from an EMBL/GenBank/DDBJ whole genome shotgun (WGS) entry which is preliminary data.</text>
</comment>
<reference evidence="1 4" key="2">
    <citation type="submission" date="2021-01" db="EMBL/GenBank/DDBJ databases">
        <title>Whole genome shotgun sequence of Actinoplanes lobatus NBRC 12513.</title>
        <authorList>
            <person name="Komaki H."/>
            <person name="Tamura T."/>
        </authorList>
    </citation>
    <scope>NUCLEOTIDE SEQUENCE [LARGE SCALE GENOMIC DNA]</scope>
    <source>
        <strain evidence="1 4">NBRC 12513</strain>
    </source>
</reference>
<reference evidence="2 3" key="1">
    <citation type="submission" date="2020-08" db="EMBL/GenBank/DDBJ databases">
        <title>Sequencing the genomes of 1000 actinobacteria strains.</title>
        <authorList>
            <person name="Klenk H.-P."/>
        </authorList>
    </citation>
    <scope>NUCLEOTIDE SEQUENCE [LARGE SCALE GENOMIC DNA]</scope>
    <source>
        <strain evidence="2 3">DSM 43150</strain>
    </source>
</reference>
<dbReference type="Proteomes" id="UP000631312">
    <property type="component" value="Unassembled WGS sequence"/>
</dbReference>
<protein>
    <submittedName>
        <fullName evidence="2">Uncharacterized protein</fullName>
    </submittedName>
</protein>
<accession>A0A7W7HKS2</accession>
<evidence type="ECO:0000313" key="4">
    <source>
        <dbReference type="Proteomes" id="UP000631312"/>
    </source>
</evidence>
<name>A0A7W7HKS2_9ACTN</name>
<dbReference type="EMBL" id="JACHNC010000001">
    <property type="protein sequence ID" value="MBB4752361.1"/>
    <property type="molecule type" value="Genomic_DNA"/>
</dbReference>
<evidence type="ECO:0000313" key="3">
    <source>
        <dbReference type="Proteomes" id="UP000590511"/>
    </source>
</evidence>